<organism evidence="2 3">
    <name type="scientific">Mycena alexandri</name>
    <dbReference type="NCBI Taxonomy" id="1745969"/>
    <lineage>
        <taxon>Eukaryota</taxon>
        <taxon>Fungi</taxon>
        <taxon>Dikarya</taxon>
        <taxon>Basidiomycota</taxon>
        <taxon>Agaricomycotina</taxon>
        <taxon>Agaricomycetes</taxon>
        <taxon>Agaricomycetidae</taxon>
        <taxon>Agaricales</taxon>
        <taxon>Marasmiineae</taxon>
        <taxon>Mycenaceae</taxon>
        <taxon>Mycena</taxon>
    </lineage>
</organism>
<reference evidence="2" key="1">
    <citation type="submission" date="2023-03" db="EMBL/GenBank/DDBJ databases">
        <title>Massive genome expansion in bonnet fungi (Mycena s.s.) driven by repeated elements and novel gene families across ecological guilds.</title>
        <authorList>
            <consortium name="Lawrence Berkeley National Laboratory"/>
            <person name="Harder C.B."/>
            <person name="Miyauchi S."/>
            <person name="Viragh M."/>
            <person name="Kuo A."/>
            <person name="Thoen E."/>
            <person name="Andreopoulos B."/>
            <person name="Lu D."/>
            <person name="Skrede I."/>
            <person name="Drula E."/>
            <person name="Henrissat B."/>
            <person name="Morin E."/>
            <person name="Kohler A."/>
            <person name="Barry K."/>
            <person name="LaButti K."/>
            <person name="Morin E."/>
            <person name="Salamov A."/>
            <person name="Lipzen A."/>
            <person name="Mereny Z."/>
            <person name="Hegedus B."/>
            <person name="Baldrian P."/>
            <person name="Stursova M."/>
            <person name="Weitz H."/>
            <person name="Taylor A."/>
            <person name="Grigoriev I.V."/>
            <person name="Nagy L.G."/>
            <person name="Martin F."/>
            <person name="Kauserud H."/>
        </authorList>
    </citation>
    <scope>NUCLEOTIDE SEQUENCE</scope>
    <source>
        <strain evidence="2">CBHHK200</strain>
    </source>
</reference>
<evidence type="ECO:0000256" key="1">
    <source>
        <dbReference type="SAM" id="MobiDB-lite"/>
    </source>
</evidence>
<proteinExistence type="predicted"/>
<dbReference type="AlphaFoldDB" id="A0AAD6SCW8"/>
<name>A0AAD6SCW8_9AGAR</name>
<dbReference type="EMBL" id="JARJCM010000158">
    <property type="protein sequence ID" value="KAJ7025170.1"/>
    <property type="molecule type" value="Genomic_DNA"/>
</dbReference>
<sequence length="216" mass="23898">MVRCGGTNRLRAKDKKKKVLVYFHPSGVKEQIDRARMDAGDGLLWADEIREKRRIQMAEKRAAIKAKRRVSDKPRPTKLANAELAASKVLSKWLQQKEAAEAGERYESPEVNLEESETEGPVSNPGSPTFCDDVDEKAKSEESSRAVSPSTDEEERPEGSGNILLNNAGTEGIHQLVGNWKMKFTPDIKRAGLSRRRLAGTALGAIANSCFQQPKP</sequence>
<keyword evidence="3" id="KW-1185">Reference proteome</keyword>
<feature type="compositionally biased region" description="Basic and acidic residues" evidence="1">
    <location>
        <begin position="98"/>
        <end position="108"/>
    </location>
</feature>
<gene>
    <name evidence="2" type="ORF">C8F04DRAFT_1191737</name>
</gene>
<dbReference type="Proteomes" id="UP001218188">
    <property type="component" value="Unassembled WGS sequence"/>
</dbReference>
<evidence type="ECO:0000313" key="3">
    <source>
        <dbReference type="Proteomes" id="UP001218188"/>
    </source>
</evidence>
<feature type="region of interest" description="Disordered" evidence="1">
    <location>
        <begin position="98"/>
        <end position="167"/>
    </location>
</feature>
<evidence type="ECO:0000313" key="2">
    <source>
        <dbReference type="EMBL" id="KAJ7025170.1"/>
    </source>
</evidence>
<accession>A0AAD6SCW8</accession>
<comment type="caution">
    <text evidence="2">The sequence shown here is derived from an EMBL/GenBank/DDBJ whole genome shotgun (WGS) entry which is preliminary data.</text>
</comment>
<protein>
    <submittedName>
        <fullName evidence="2">Uncharacterized protein</fullName>
    </submittedName>
</protein>